<evidence type="ECO:0000313" key="3">
    <source>
        <dbReference type="EMBL" id="AHV83976.1"/>
    </source>
</evidence>
<name>A8T775_HCMV</name>
<dbReference type="EMBL" id="MT228741">
    <property type="protein sequence ID" value="QSB37324.1"/>
    <property type="molecule type" value="Genomic_DNA"/>
</dbReference>
<evidence type="ECO:0000313" key="6">
    <source>
        <dbReference type="EMBL" id="QSB37328.1"/>
    </source>
</evidence>
<dbReference type="Proteomes" id="UP000181190">
    <property type="component" value="Genome"/>
</dbReference>
<evidence type="ECO:0000313" key="7">
    <source>
        <dbReference type="EMBL" id="QSB37332.1"/>
    </source>
</evidence>
<evidence type="ECO:0000313" key="5">
    <source>
        <dbReference type="EMBL" id="QSB37324.1"/>
    </source>
</evidence>
<reference evidence="3 8" key="2">
    <citation type="submission" date="2014-02" db="EMBL/GenBank/DDBJ databases">
        <title>A human cytomegalovirus isolate from China.</title>
        <authorList>
            <person name="Ma Y."/>
            <person name="Ruan Q."/>
            <person name="Gao S."/>
            <person name="Li M."/>
            <person name="Wang N."/>
            <person name="Ji Y."/>
            <person name="Liu Z."/>
            <person name="Wang L."/>
            <person name="Zheng B."/>
            <person name="Qi Y."/>
            <person name="Sun Z."/>
            <person name="Huang Y."/>
        </authorList>
    </citation>
    <scope>NUCLEOTIDE SEQUENCE [LARGE SCALE GENOMIC DNA]</scope>
    <source>
        <strain evidence="3">HAN</strain>
    </source>
</reference>
<evidence type="ECO:0000313" key="2">
    <source>
        <dbReference type="EMBL" id="ABV71546.1"/>
    </source>
</evidence>
<evidence type="ECO:0000313" key="8">
    <source>
        <dbReference type="Proteomes" id="UP000128393"/>
    </source>
</evidence>
<evidence type="ECO:0000313" key="4">
    <source>
        <dbReference type="EMBL" id="QSB37320.1"/>
    </source>
</evidence>
<reference evidence="4" key="3">
    <citation type="submission" date="2020-03" db="EMBL/GenBank/DDBJ databases">
        <authorList>
            <person name="Liu Z."/>
            <person name="Ma Y."/>
            <person name="Lu Y."/>
            <person name="Han L."/>
            <person name="Gao S."/>
            <person name="Zheng B."/>
            <person name="Qi Y."/>
            <person name="Huang Y."/>
            <person name="Ruan Q."/>
        </authorList>
    </citation>
    <scope>NUCLEOTIDE SEQUENCE</scope>
    <source>
        <strain evidence="4">Han22917</strain>
        <strain evidence="5">Han22947</strain>
        <strain evidence="6">Han22957</strain>
        <strain evidence="7">Han23007</strain>
    </source>
</reference>
<accession>A8T775</accession>
<dbReference type="EMBL" id="MT228740">
    <property type="protein sequence ID" value="QSB37320.1"/>
    <property type="molecule type" value="Genomic_DNA"/>
</dbReference>
<feature type="transmembrane region" description="Helical" evidence="1">
    <location>
        <begin position="202"/>
        <end position="220"/>
    </location>
</feature>
<gene>
    <name evidence="3" type="primary">UL16</name>
</gene>
<sequence length="242" mass="27311">MRSAHKGPLGAGMERRRGTVPLGWVFFVLCLSASSSCAVDLGSKSSNSTCRLNVTELASIHPGETWTLHGMCISICYYENVTEDEIIGVAFTWQHNESVVDLWLYQNDTVIRNFSDITTNILQDGLKMRTVPVTKLYTSRMVTNLTVGRYDCLRCENGTTKIIERLYVRLGSLYPRPPGSGLAKHPSVSADEELSATLARDIVLVSAITLFFFLLALRIPQRLCQRLRIRLPHRYQRLRTED</sequence>
<organismHost>
    <name type="scientific">Homo sapiens</name>
    <name type="common">Human</name>
    <dbReference type="NCBI Taxonomy" id="9606"/>
</organismHost>
<dbReference type="EMBL" id="MT228743">
    <property type="protein sequence ID" value="QSB37332.1"/>
    <property type="molecule type" value="Genomic_DNA"/>
</dbReference>
<dbReference type="Proteomes" id="UP000128393">
    <property type="component" value="Segment"/>
</dbReference>
<protein>
    <submittedName>
        <fullName evidence="2 3">UL16</fullName>
    </submittedName>
</protein>
<dbReference type="EMBL" id="EF999921">
    <property type="protein sequence ID" value="ABV71546.1"/>
    <property type="molecule type" value="Genomic_DNA"/>
</dbReference>
<organism evidence="2 9">
    <name type="scientific">Human cytomegalovirus</name>
    <name type="common">HHV-5</name>
    <name type="synonym">Human herpesvirus 5</name>
    <dbReference type="NCBI Taxonomy" id="10359"/>
    <lineage>
        <taxon>Viruses</taxon>
        <taxon>Duplodnaviria</taxon>
        <taxon>Heunggongvirae</taxon>
        <taxon>Peploviricota</taxon>
        <taxon>Herviviricetes</taxon>
        <taxon>Herpesvirales</taxon>
        <taxon>Orthoherpesviridae</taxon>
        <taxon>Betaherpesvirinae</taxon>
        <taxon>Cytomegalovirus</taxon>
        <taxon>Cytomegalovirus humanbeta5</taxon>
    </lineage>
</organism>
<reference evidence="2 9" key="1">
    <citation type="journal article" date="2008" name="J. Gen. Virol.">
        <title>Cloning and sequencing of a highly productive, endotheliotropic virus strain derived from human cytomegalovirus TB40/E.</title>
        <authorList>
            <person name="Sinzger C."/>
            <person name="Hahn G."/>
            <person name="Digel M."/>
            <person name="Katona R."/>
            <person name="Sampaio K.L."/>
            <person name="Messerle M."/>
            <person name="Hengel H."/>
            <person name="Koszinowski U."/>
            <person name="Brune W."/>
            <person name="Adler B."/>
        </authorList>
    </citation>
    <scope>NUCLEOTIDE SEQUENCE [LARGE SCALE GENOMIC DNA]</scope>
    <source>
        <strain evidence="2">TB40/E</strain>
    </source>
</reference>
<keyword evidence="1" id="KW-1133">Transmembrane helix</keyword>
<dbReference type="EMBL" id="MT228742">
    <property type="protein sequence ID" value="QSB37328.1"/>
    <property type="molecule type" value="Genomic_DNA"/>
</dbReference>
<dbReference type="InterPro" id="IPR038671">
    <property type="entry name" value="HCMV_UL16_sf"/>
</dbReference>
<keyword evidence="1" id="KW-0812">Transmembrane</keyword>
<dbReference type="InterPro" id="IPR035123">
    <property type="entry name" value="UL16"/>
</dbReference>
<evidence type="ECO:0000313" key="9">
    <source>
        <dbReference type="Proteomes" id="UP000181190"/>
    </source>
</evidence>
<dbReference type="EMBL" id="KJ426589">
    <property type="protein sequence ID" value="AHV83976.1"/>
    <property type="molecule type" value="Genomic_DNA"/>
</dbReference>
<proteinExistence type="predicted"/>
<evidence type="ECO:0000256" key="1">
    <source>
        <dbReference type="SAM" id="Phobius"/>
    </source>
</evidence>
<dbReference type="Gene3D" id="2.60.40.1990">
    <property type="match status" value="1"/>
</dbReference>
<keyword evidence="1" id="KW-0472">Membrane</keyword>
<dbReference type="Pfam" id="PF17622">
    <property type="entry name" value="UL16"/>
    <property type="match status" value="1"/>
</dbReference>